<dbReference type="EMBL" id="JBHUGZ010000007">
    <property type="protein sequence ID" value="MFD1983020.1"/>
    <property type="molecule type" value="Genomic_DNA"/>
</dbReference>
<organism evidence="1 2">
    <name type="scientific">Mesorhizobium newzealandense</name>
    <dbReference type="NCBI Taxonomy" id="1300302"/>
    <lineage>
        <taxon>Bacteria</taxon>
        <taxon>Pseudomonadati</taxon>
        <taxon>Pseudomonadota</taxon>
        <taxon>Alphaproteobacteria</taxon>
        <taxon>Hyphomicrobiales</taxon>
        <taxon>Phyllobacteriaceae</taxon>
        <taxon>Mesorhizobium</taxon>
    </lineage>
</organism>
<dbReference type="Proteomes" id="UP001597405">
    <property type="component" value="Unassembled WGS sequence"/>
</dbReference>
<dbReference type="RefSeq" id="WP_379096755.1">
    <property type="nucleotide sequence ID" value="NZ_JBHUGZ010000007.1"/>
</dbReference>
<proteinExistence type="predicted"/>
<reference evidence="2" key="1">
    <citation type="journal article" date="2019" name="Int. J. Syst. Evol. Microbiol.">
        <title>The Global Catalogue of Microorganisms (GCM) 10K type strain sequencing project: providing services to taxonomists for standard genome sequencing and annotation.</title>
        <authorList>
            <consortium name="The Broad Institute Genomics Platform"/>
            <consortium name="The Broad Institute Genome Sequencing Center for Infectious Disease"/>
            <person name="Wu L."/>
            <person name="Ma J."/>
        </authorList>
    </citation>
    <scope>NUCLEOTIDE SEQUENCE [LARGE SCALE GENOMIC DNA]</scope>
    <source>
        <strain evidence="2">CGMCC 1.16225</strain>
    </source>
</reference>
<keyword evidence="2" id="KW-1185">Reference proteome</keyword>
<evidence type="ECO:0000313" key="2">
    <source>
        <dbReference type="Proteomes" id="UP001597405"/>
    </source>
</evidence>
<gene>
    <name evidence="1" type="ORF">ACFSOZ_10080</name>
</gene>
<evidence type="ECO:0000313" key="1">
    <source>
        <dbReference type="EMBL" id="MFD1983020.1"/>
    </source>
</evidence>
<protein>
    <submittedName>
        <fullName evidence="1">Uncharacterized protein</fullName>
    </submittedName>
</protein>
<comment type="caution">
    <text evidence="1">The sequence shown here is derived from an EMBL/GenBank/DDBJ whole genome shotgun (WGS) entry which is preliminary data.</text>
</comment>
<name>A0ABW4U9P4_9HYPH</name>
<accession>A0ABW4U9P4</accession>
<sequence>MRFKNETDNYFTESLERFDVNFEIIQGANFDSMYLDLKNRFGKLFSLKPISARDVEGIPCFAYRTQGAPFFTAFYAVYKKLIGGPLYVLTEIRGEPSDPDTIFKLSSSAGLAASHGYLGGVDHICFTSDFLFTTIRDQNDIIIGYGKAIECVREFRDEYPEFVV</sequence>